<proteinExistence type="predicted"/>
<evidence type="ECO:0000313" key="2">
    <source>
        <dbReference type="EMBL" id="RWR08554.1"/>
    </source>
</evidence>
<reference evidence="2 3" key="1">
    <citation type="submission" date="2019-01" db="EMBL/GenBank/DDBJ databases">
        <title>Sinorhodobacter populi sp. nov. isolated from the symptomatic bark tissue of Populus euramericana canker.</title>
        <authorList>
            <person name="Xu G."/>
        </authorList>
    </citation>
    <scope>NUCLEOTIDE SEQUENCE [LARGE SCALE GENOMIC DNA]</scope>
    <source>
        <strain evidence="2 3">2D-5</strain>
    </source>
</reference>
<name>A0A443IQX9_9RHOB</name>
<dbReference type="EMBL" id="SAUW01000017">
    <property type="protein sequence ID" value="RWR08554.1"/>
    <property type="molecule type" value="Genomic_DNA"/>
</dbReference>
<evidence type="ECO:0000313" key="3">
    <source>
        <dbReference type="Proteomes" id="UP000285710"/>
    </source>
</evidence>
<keyword evidence="3" id="KW-1185">Reference proteome</keyword>
<organism evidence="2 3">
    <name type="scientific">Paenirhodobacter populi</name>
    <dbReference type="NCBI Taxonomy" id="2306993"/>
    <lineage>
        <taxon>Bacteria</taxon>
        <taxon>Pseudomonadati</taxon>
        <taxon>Pseudomonadota</taxon>
        <taxon>Alphaproteobacteria</taxon>
        <taxon>Rhodobacterales</taxon>
        <taxon>Rhodobacter group</taxon>
        <taxon>Paenirhodobacter</taxon>
    </lineage>
</organism>
<dbReference type="RefSeq" id="WP_128270412.1">
    <property type="nucleotide sequence ID" value="NZ_SAUW01000017.1"/>
</dbReference>
<feature type="chain" id="PRO_5019099986" description="DUF2946 domain-containing protein" evidence="1">
    <location>
        <begin position="29"/>
        <end position="118"/>
    </location>
</feature>
<comment type="caution">
    <text evidence="2">The sequence shown here is derived from an EMBL/GenBank/DDBJ whole genome shotgun (WGS) entry which is preliminary data.</text>
</comment>
<evidence type="ECO:0000256" key="1">
    <source>
        <dbReference type="SAM" id="SignalP"/>
    </source>
</evidence>
<reference evidence="2 3" key="2">
    <citation type="submission" date="2019-01" db="EMBL/GenBank/DDBJ databases">
        <authorList>
            <person name="Li Y."/>
        </authorList>
    </citation>
    <scope>NUCLEOTIDE SEQUENCE [LARGE SCALE GENOMIC DNA]</scope>
    <source>
        <strain evidence="2 3">2D-5</strain>
    </source>
</reference>
<evidence type="ECO:0008006" key="4">
    <source>
        <dbReference type="Google" id="ProtNLM"/>
    </source>
</evidence>
<sequence length="118" mass="12178">MRDRAPFRRFGLMLLALLALAFATGARAAPDPAELRLEAYLLSGGSAADLCAQDGTDPAHAASCSLCHLIAASTLPDGGPSLVAVELHVVATVLLPQLRRAAMRLRDPATPPTGPPAT</sequence>
<feature type="signal peptide" evidence="1">
    <location>
        <begin position="1"/>
        <end position="28"/>
    </location>
</feature>
<protein>
    <recommendedName>
        <fullName evidence="4">DUF2946 domain-containing protein</fullName>
    </recommendedName>
</protein>
<keyword evidence="1" id="KW-0732">Signal</keyword>
<dbReference type="Proteomes" id="UP000285710">
    <property type="component" value="Unassembled WGS sequence"/>
</dbReference>
<accession>A0A443IQX9</accession>
<gene>
    <name evidence="2" type="ORF">D2T33_15780</name>
</gene>
<dbReference type="AlphaFoldDB" id="A0A443IQX9"/>